<proteinExistence type="predicted"/>
<gene>
    <name evidence="1" type="ORF">BT96DRAFT_1093186</name>
</gene>
<keyword evidence="2" id="KW-1185">Reference proteome</keyword>
<evidence type="ECO:0000313" key="2">
    <source>
        <dbReference type="Proteomes" id="UP000799118"/>
    </source>
</evidence>
<dbReference type="Proteomes" id="UP000799118">
    <property type="component" value="Unassembled WGS sequence"/>
</dbReference>
<accession>A0A6A4GIA0</accession>
<organism evidence="1 2">
    <name type="scientific">Gymnopus androsaceus JB14</name>
    <dbReference type="NCBI Taxonomy" id="1447944"/>
    <lineage>
        <taxon>Eukaryota</taxon>
        <taxon>Fungi</taxon>
        <taxon>Dikarya</taxon>
        <taxon>Basidiomycota</taxon>
        <taxon>Agaricomycotina</taxon>
        <taxon>Agaricomycetes</taxon>
        <taxon>Agaricomycetidae</taxon>
        <taxon>Agaricales</taxon>
        <taxon>Marasmiineae</taxon>
        <taxon>Omphalotaceae</taxon>
        <taxon>Gymnopus</taxon>
    </lineage>
</organism>
<sequence>MVHNCVAEKFNEDSVNTTLDCCDNTPCTATQDVGLPLKSLYGILQDKFEELVFSKPYCIEVGPLLLFLRKKVICECLSNAEKPNKEKVGKEKAGKSIQDSMVMENPTVHIPGQQPDVVIAKVVLHSIFNKLYLPINWFTNVCLKHIQHHMHELHTKLIHPESLVEVPKPDKVMVFNMSKMITLWGLDELYTCLSPVKWKQATKNLLAALLLLSESLSPAKLLTRHTFAEEFRKHQKFSLNMLTMRRITNIGICLSVRHAMTY</sequence>
<dbReference type="EMBL" id="ML770035">
    <property type="protein sequence ID" value="KAE9385073.1"/>
    <property type="molecule type" value="Genomic_DNA"/>
</dbReference>
<dbReference type="OrthoDB" id="3025853at2759"/>
<protein>
    <submittedName>
        <fullName evidence="1">Uncharacterized protein</fullName>
    </submittedName>
</protein>
<evidence type="ECO:0000313" key="1">
    <source>
        <dbReference type="EMBL" id="KAE9385073.1"/>
    </source>
</evidence>
<reference evidence="1" key="1">
    <citation type="journal article" date="2019" name="Environ. Microbiol.">
        <title>Fungal ecological strategies reflected in gene transcription - a case study of two litter decomposers.</title>
        <authorList>
            <person name="Barbi F."/>
            <person name="Kohler A."/>
            <person name="Barry K."/>
            <person name="Baskaran P."/>
            <person name="Daum C."/>
            <person name="Fauchery L."/>
            <person name="Ihrmark K."/>
            <person name="Kuo A."/>
            <person name="LaButti K."/>
            <person name="Lipzen A."/>
            <person name="Morin E."/>
            <person name="Grigoriev I.V."/>
            <person name="Henrissat B."/>
            <person name="Lindahl B."/>
            <person name="Martin F."/>
        </authorList>
    </citation>
    <scope>NUCLEOTIDE SEQUENCE</scope>
    <source>
        <strain evidence="1">JB14</strain>
    </source>
</reference>
<dbReference type="AlphaFoldDB" id="A0A6A4GIA0"/>
<name>A0A6A4GIA0_9AGAR</name>